<accession>A0A8J3AK31</accession>
<feature type="transmembrane region" description="Helical" evidence="7">
    <location>
        <begin position="195"/>
        <end position="214"/>
    </location>
</feature>
<evidence type="ECO:0000256" key="7">
    <source>
        <dbReference type="SAM" id="Phobius"/>
    </source>
</evidence>
<feature type="transmembrane region" description="Helical" evidence="7">
    <location>
        <begin position="102"/>
        <end position="123"/>
    </location>
</feature>
<dbReference type="InterPro" id="IPR004638">
    <property type="entry name" value="EmrB-like"/>
</dbReference>
<feature type="transmembrane region" description="Helical" evidence="7">
    <location>
        <begin position="226"/>
        <end position="245"/>
    </location>
</feature>
<dbReference type="NCBIfam" id="TIGR00711">
    <property type="entry name" value="efflux_EmrB"/>
    <property type="match status" value="1"/>
</dbReference>
<comment type="subcellular location">
    <subcellularLocation>
        <location evidence="1">Cell membrane</location>
        <topology evidence="1">Multi-pass membrane protein</topology>
    </subcellularLocation>
</comment>
<dbReference type="InterPro" id="IPR036259">
    <property type="entry name" value="MFS_trans_sf"/>
</dbReference>
<gene>
    <name evidence="9" type="ORF">GCM10007380_10950</name>
</gene>
<keyword evidence="3" id="KW-1003">Cell membrane</keyword>
<feature type="transmembrane region" description="Helical" evidence="7">
    <location>
        <begin position="357"/>
        <end position="375"/>
    </location>
</feature>
<dbReference type="PANTHER" id="PTHR23501">
    <property type="entry name" value="MAJOR FACILITATOR SUPERFAMILY"/>
    <property type="match status" value="1"/>
</dbReference>
<name>A0A8J3AK31_9BACI</name>
<dbReference type="RefSeq" id="WP_087999311.1">
    <property type="nucleotide sequence ID" value="NZ_BMHB01000001.1"/>
</dbReference>
<dbReference type="CDD" id="cd17502">
    <property type="entry name" value="MFS_Azr1_MDR_like"/>
    <property type="match status" value="1"/>
</dbReference>
<feature type="transmembrane region" description="Helical" evidence="7">
    <location>
        <begin position="162"/>
        <end position="183"/>
    </location>
</feature>
<keyword evidence="2" id="KW-0813">Transport</keyword>
<feature type="transmembrane region" description="Helical" evidence="7">
    <location>
        <begin position="135"/>
        <end position="156"/>
    </location>
</feature>
<dbReference type="InterPro" id="IPR011701">
    <property type="entry name" value="MFS"/>
</dbReference>
<dbReference type="FunFam" id="1.20.1720.10:FF:000004">
    <property type="entry name" value="EmrB/QacA family drug resistance transporter"/>
    <property type="match status" value="1"/>
</dbReference>
<dbReference type="GO" id="GO:0005886">
    <property type="term" value="C:plasma membrane"/>
    <property type="evidence" value="ECO:0007669"/>
    <property type="project" value="UniProtKB-SubCell"/>
</dbReference>
<keyword evidence="5 7" id="KW-1133">Transmembrane helix</keyword>
<sequence>MVSKESKVGLVVTGLLLGMLMAAMDNTIVSASMPTIVGELGGLDQFVWVTSAYLVATMASMPVFGKLSDMYGRKRFYLLGLAIFLIGSALCGTANSIEQLSIYRAIQGIGGGSLMPIAFTIIFDIFPPEKRGKMTGLFGAVFGLSSVFGPLLGAYITDQIDWRWIFYINLPLGIISLYFISQFYKETLHLRKLKIDWLGAITLVGSVVSLMFGLELGGNEYAWDSPQIISLFVIFGVLFISFIFIERKAEEPIISFSLFKKQLFAATQGVAFFYGAAFIITTVLIPLFVQAVYGGTATNAGIILIPMMVGSVVGSQVAGQSVRKFSYRTIMLVSVVLFFIGMALLSTLDIETSRKTVTFFMIIAGLGMGCSFSLLSMATQHKIEPQKRGIATSTNTFFRTLGMTIGVTIFGSIQNHVFKNNLSDELGSIKGFAGKIDSRALLSADARAQIPPEVLHKITEAMANSVATTFKWTLVPILLGFIAIVLMGKERLSVEIAENRAKKAQ</sequence>
<keyword evidence="4 7" id="KW-0812">Transmembrane</keyword>
<keyword evidence="10" id="KW-1185">Reference proteome</keyword>
<feature type="transmembrane region" description="Helical" evidence="7">
    <location>
        <begin position="470"/>
        <end position="488"/>
    </location>
</feature>
<feature type="transmembrane region" description="Helical" evidence="7">
    <location>
        <begin position="265"/>
        <end position="285"/>
    </location>
</feature>
<feature type="domain" description="Major facilitator superfamily (MFS) profile" evidence="8">
    <location>
        <begin position="11"/>
        <end position="492"/>
    </location>
</feature>
<feature type="transmembrane region" description="Helical" evidence="7">
    <location>
        <begin position="325"/>
        <end position="345"/>
    </location>
</feature>
<evidence type="ECO:0000256" key="6">
    <source>
        <dbReference type="ARBA" id="ARBA00023136"/>
    </source>
</evidence>
<dbReference type="Gene3D" id="1.20.1720.10">
    <property type="entry name" value="Multidrug resistance protein D"/>
    <property type="match status" value="1"/>
</dbReference>
<dbReference type="PROSITE" id="PS50850">
    <property type="entry name" value="MFS"/>
    <property type="match status" value="1"/>
</dbReference>
<dbReference type="Gene3D" id="1.20.1250.20">
    <property type="entry name" value="MFS general substrate transporter like domains"/>
    <property type="match status" value="1"/>
</dbReference>
<feature type="transmembrane region" description="Helical" evidence="7">
    <location>
        <begin position="291"/>
        <end position="313"/>
    </location>
</feature>
<feature type="transmembrane region" description="Helical" evidence="7">
    <location>
        <begin position="76"/>
        <end position="96"/>
    </location>
</feature>
<protein>
    <submittedName>
        <fullName evidence="9">MFS transporter</fullName>
    </submittedName>
</protein>
<comment type="caution">
    <text evidence="9">The sequence shown here is derived from an EMBL/GenBank/DDBJ whole genome shotgun (WGS) entry which is preliminary data.</text>
</comment>
<dbReference type="SUPFAM" id="SSF103473">
    <property type="entry name" value="MFS general substrate transporter"/>
    <property type="match status" value="1"/>
</dbReference>
<evidence type="ECO:0000256" key="2">
    <source>
        <dbReference type="ARBA" id="ARBA00022448"/>
    </source>
</evidence>
<evidence type="ECO:0000313" key="9">
    <source>
        <dbReference type="EMBL" id="GGI12057.1"/>
    </source>
</evidence>
<dbReference type="AlphaFoldDB" id="A0A8J3AK31"/>
<dbReference type="PANTHER" id="PTHR23501:SF170">
    <property type="entry name" value="MULTIDRUG RESISTANCE PROTEIN 3"/>
    <property type="match status" value="1"/>
</dbReference>
<feature type="transmembrane region" description="Helical" evidence="7">
    <location>
        <begin position="46"/>
        <end position="64"/>
    </location>
</feature>
<dbReference type="GO" id="GO:0022857">
    <property type="term" value="F:transmembrane transporter activity"/>
    <property type="evidence" value="ECO:0007669"/>
    <property type="project" value="InterPro"/>
</dbReference>
<evidence type="ECO:0000256" key="1">
    <source>
        <dbReference type="ARBA" id="ARBA00004651"/>
    </source>
</evidence>
<dbReference type="InterPro" id="IPR020846">
    <property type="entry name" value="MFS_dom"/>
</dbReference>
<evidence type="ECO:0000256" key="5">
    <source>
        <dbReference type="ARBA" id="ARBA00022989"/>
    </source>
</evidence>
<feature type="transmembrane region" description="Helical" evidence="7">
    <location>
        <begin position="396"/>
        <end position="413"/>
    </location>
</feature>
<evidence type="ECO:0000256" key="3">
    <source>
        <dbReference type="ARBA" id="ARBA00022475"/>
    </source>
</evidence>
<dbReference type="OrthoDB" id="9807274at2"/>
<evidence type="ECO:0000313" key="10">
    <source>
        <dbReference type="Proteomes" id="UP000626244"/>
    </source>
</evidence>
<dbReference type="Pfam" id="PF07690">
    <property type="entry name" value="MFS_1"/>
    <property type="match status" value="1"/>
</dbReference>
<keyword evidence="6 7" id="KW-0472">Membrane</keyword>
<dbReference type="Proteomes" id="UP000626244">
    <property type="component" value="Unassembled WGS sequence"/>
</dbReference>
<reference evidence="10" key="1">
    <citation type="journal article" date="2019" name="Int. J. Syst. Evol. Microbiol.">
        <title>The Global Catalogue of Microorganisms (GCM) 10K type strain sequencing project: providing services to taxonomists for standard genome sequencing and annotation.</title>
        <authorList>
            <consortium name="The Broad Institute Genomics Platform"/>
            <consortium name="The Broad Institute Genome Sequencing Center for Infectious Disease"/>
            <person name="Wu L."/>
            <person name="Ma J."/>
        </authorList>
    </citation>
    <scope>NUCLEOTIDE SEQUENCE [LARGE SCALE GENOMIC DNA]</scope>
    <source>
        <strain evidence="10">CGMCC 1.14993</strain>
    </source>
</reference>
<evidence type="ECO:0000259" key="8">
    <source>
        <dbReference type="PROSITE" id="PS50850"/>
    </source>
</evidence>
<evidence type="ECO:0000256" key="4">
    <source>
        <dbReference type="ARBA" id="ARBA00022692"/>
    </source>
</evidence>
<proteinExistence type="predicted"/>
<organism evidence="9 10">
    <name type="scientific">Gottfriedia solisilvae</name>
    <dbReference type="NCBI Taxonomy" id="1516104"/>
    <lineage>
        <taxon>Bacteria</taxon>
        <taxon>Bacillati</taxon>
        <taxon>Bacillota</taxon>
        <taxon>Bacilli</taxon>
        <taxon>Bacillales</taxon>
        <taxon>Bacillaceae</taxon>
        <taxon>Gottfriedia</taxon>
    </lineage>
</organism>
<dbReference type="EMBL" id="BMHB01000001">
    <property type="protein sequence ID" value="GGI12057.1"/>
    <property type="molecule type" value="Genomic_DNA"/>
</dbReference>